<evidence type="ECO:0000313" key="2">
    <source>
        <dbReference type="EMBL" id="GGL44302.1"/>
    </source>
</evidence>
<evidence type="ECO:0000313" key="3">
    <source>
        <dbReference type="Proteomes" id="UP000628840"/>
    </source>
</evidence>
<dbReference type="Pfam" id="PF26237">
    <property type="entry name" value="DUF8054_C"/>
    <property type="match status" value="1"/>
</dbReference>
<sequence>MGNLEPSTKGTILHSLRLFLKTCPTTGGQITMSKETIESCCSSQEVAVISCEETGKRLFEHPVDAE</sequence>
<protein>
    <recommendedName>
        <fullName evidence="1">DUF8054 domain-containing protein</fullName>
    </recommendedName>
</protein>
<dbReference type="AlphaFoldDB" id="A0A830FDG7"/>
<proteinExistence type="predicted"/>
<dbReference type="Proteomes" id="UP000628840">
    <property type="component" value="Unassembled WGS sequence"/>
</dbReference>
<evidence type="ECO:0000259" key="1">
    <source>
        <dbReference type="Pfam" id="PF26237"/>
    </source>
</evidence>
<dbReference type="EMBL" id="BMPF01000007">
    <property type="protein sequence ID" value="GGL44302.1"/>
    <property type="molecule type" value="Genomic_DNA"/>
</dbReference>
<accession>A0A830FDG7</accession>
<keyword evidence="3" id="KW-1185">Reference proteome</keyword>
<organism evidence="2 3">
    <name type="scientific">Halarchaeum grantii</name>
    <dbReference type="NCBI Taxonomy" id="1193105"/>
    <lineage>
        <taxon>Archaea</taxon>
        <taxon>Methanobacteriati</taxon>
        <taxon>Methanobacteriota</taxon>
        <taxon>Stenosarchaea group</taxon>
        <taxon>Halobacteria</taxon>
        <taxon>Halobacteriales</taxon>
        <taxon>Halobacteriaceae</taxon>
    </lineage>
</organism>
<comment type="caution">
    <text evidence="2">The sequence shown here is derived from an EMBL/GenBank/DDBJ whole genome shotgun (WGS) entry which is preliminary data.</text>
</comment>
<dbReference type="InterPro" id="IPR058675">
    <property type="entry name" value="DUF8054_C"/>
</dbReference>
<reference evidence="2 3" key="1">
    <citation type="journal article" date="2019" name="Int. J. Syst. Evol. Microbiol.">
        <title>The Global Catalogue of Microorganisms (GCM) 10K type strain sequencing project: providing services to taxonomists for standard genome sequencing and annotation.</title>
        <authorList>
            <consortium name="The Broad Institute Genomics Platform"/>
            <consortium name="The Broad Institute Genome Sequencing Center for Infectious Disease"/>
            <person name="Wu L."/>
            <person name="Ma J."/>
        </authorList>
    </citation>
    <scope>NUCLEOTIDE SEQUENCE [LARGE SCALE GENOMIC DNA]</scope>
    <source>
        <strain evidence="2 3">JCM 19585</strain>
    </source>
</reference>
<feature type="domain" description="DUF8054" evidence="1">
    <location>
        <begin position="22"/>
        <end position="61"/>
    </location>
</feature>
<gene>
    <name evidence="2" type="ORF">GCM10009037_29630</name>
</gene>
<name>A0A830FDG7_9EURY</name>